<evidence type="ECO:0000313" key="2">
    <source>
        <dbReference type="EMBL" id="AYB70686.1"/>
    </source>
</evidence>
<keyword evidence="2" id="KW-0540">Nuclease</keyword>
<dbReference type="EMBL" id="MH727562">
    <property type="protein sequence ID" value="AYB70686.1"/>
    <property type="molecule type" value="Genomic_DNA"/>
</dbReference>
<dbReference type="InterPro" id="IPR044930">
    <property type="entry name" value="Homing_endonuclease_His-Me"/>
</dbReference>
<dbReference type="Proteomes" id="UP000277768">
    <property type="component" value="Segment"/>
</dbReference>
<protein>
    <submittedName>
        <fullName evidence="2">HNH endonuclease</fullName>
    </submittedName>
</protein>
<dbReference type="InterPro" id="IPR044925">
    <property type="entry name" value="His-Me_finger_sf"/>
</dbReference>
<dbReference type="SUPFAM" id="SSF54060">
    <property type="entry name" value="His-Me finger endonucleases"/>
    <property type="match status" value="1"/>
</dbReference>
<reference evidence="2 3" key="1">
    <citation type="submission" date="2018-08" db="EMBL/GenBank/DDBJ databases">
        <authorList>
            <person name="Arabshahi J."/>
            <person name="Bell S."/>
            <person name="Berglund Z."/>
            <person name="Carrithers M."/>
            <person name="Carroll C."/>
            <person name="Chan J."/>
            <person name="Cushing H."/>
            <person name="Falender Z."/>
            <person name="Fitzgerald K."/>
            <person name="Flynn H."/>
            <person name="Gao Z."/>
            <person name="Gaskin E."/>
            <person name="Greene J."/>
            <person name="Gupta S."/>
            <person name="Hamlin J."/>
            <person name="Harrell D."/>
            <person name="Haskins E."/>
            <person name="Hong Y."/>
            <person name="Kerstiens E."/>
            <person name="Kikla A."/>
            <person name="Krampen J."/>
            <person name="Ku M."/>
            <person name="Kuchta V."/>
            <person name="Lang E."/>
            <person name="Larson A."/>
            <person name="Lin C.F."/>
            <person name="Martineau K."/>
            <person name="McCool M."/>
            <person name="McCormick S."/>
            <person name="Miller C."/>
            <person name="Misicko E."/>
            <person name="Nagy C."/>
            <person name="Novak L."/>
            <person name="Otero A."/>
            <person name="Park A."/>
            <person name="Ram C."/>
            <person name="Ravichandran V."/>
            <person name="Reuhs M."/>
            <person name="Riedel J."/>
            <person name="Rosen J."/>
            <person name="Russo J."/>
            <person name="Sanchez C."/>
            <person name="Shank E."/>
            <person name="Shao A."/>
            <person name="Shapiro G."/>
            <person name="Shoaf T."/>
            <person name="Smith G."/>
            <person name="Spiritoso H."/>
            <person name="Yu Z.H."/>
            <person name="Zhang Z."/>
            <person name="Girish V."/>
            <person name="Walker N."/>
            <person name="Li Y."/>
            <person name="Clase K.L."/>
            <person name="Garlena R.A."/>
            <person name="Russell D.A."/>
            <person name="Pope W.H."/>
            <person name="Jacobs-Sera D."/>
            <person name="Hatfull G.F."/>
        </authorList>
    </citation>
    <scope>NUCLEOTIDE SEQUENCE [LARGE SCALE GENOMIC DNA]</scope>
</reference>
<sequence>MTRDYFQGTLLERLEHYTDKSGDCWLWTGTQRKGYGLVWCGPEIGQREAHIVTWELENGGLGSAAGHVIRHTCDTPLCRKPSHLISGTHADNVADKIERGREARGSGHGLAKVNEASVLEIRERYAAGADQRTLARLFGVSQATISLIVNRKTWTHI</sequence>
<dbReference type="Pfam" id="PF13392">
    <property type="entry name" value="HNH_3"/>
    <property type="match status" value="1"/>
</dbReference>
<dbReference type="InterPro" id="IPR003615">
    <property type="entry name" value="HNH_nuc"/>
</dbReference>
<evidence type="ECO:0000259" key="1">
    <source>
        <dbReference type="Pfam" id="PF13392"/>
    </source>
</evidence>
<keyword evidence="2" id="KW-0378">Hydrolase</keyword>
<dbReference type="GO" id="GO:0004519">
    <property type="term" value="F:endonuclease activity"/>
    <property type="evidence" value="ECO:0007669"/>
    <property type="project" value="UniProtKB-KW"/>
</dbReference>
<name>A0A385UHN0_9CAUD</name>
<feature type="domain" description="HNH nuclease" evidence="1">
    <location>
        <begin position="49"/>
        <end position="93"/>
    </location>
</feature>
<dbReference type="Gene3D" id="3.90.75.10">
    <property type="entry name" value="Homing Intron 3 (I-ppo) Encoded Endonuclease, Chain A"/>
    <property type="match status" value="1"/>
</dbReference>
<organism evidence="2 3">
    <name type="scientific">Mycobacterium phage VasuNzinga</name>
    <dbReference type="NCBI Taxonomy" id="2301620"/>
    <lineage>
        <taxon>Viruses</taxon>
        <taxon>Duplodnaviria</taxon>
        <taxon>Heunggongvirae</taxon>
        <taxon>Uroviricota</taxon>
        <taxon>Caudoviricetes</taxon>
        <taxon>Marvinvirus</taxon>
        <taxon>Marvinvirus marvin</taxon>
    </lineage>
</organism>
<accession>A0A385UHN0</accession>
<evidence type="ECO:0000313" key="3">
    <source>
        <dbReference type="Proteomes" id="UP000277768"/>
    </source>
</evidence>
<keyword evidence="2" id="KW-0255">Endonuclease</keyword>
<proteinExistence type="predicted"/>
<gene>
    <name evidence="2" type="primary">51</name>
    <name evidence="2" type="ORF">SEA_VASUNZINGA_51</name>
</gene>